<evidence type="ECO:0000256" key="1">
    <source>
        <dbReference type="ARBA" id="ARBA00004123"/>
    </source>
</evidence>
<protein>
    <recommendedName>
        <fullName evidence="8">C2H2-type domain-containing protein</fullName>
    </recommendedName>
</protein>
<evidence type="ECO:0000313" key="9">
    <source>
        <dbReference type="EnsemblMetazoa" id="AEPI000374-PA"/>
    </source>
</evidence>
<dbReference type="InterPro" id="IPR013087">
    <property type="entry name" value="Znf_C2H2_type"/>
</dbReference>
<dbReference type="GO" id="GO:0005634">
    <property type="term" value="C:nucleus"/>
    <property type="evidence" value="ECO:0007669"/>
    <property type="project" value="UniProtKB-SubCell"/>
</dbReference>
<evidence type="ECO:0000256" key="5">
    <source>
        <dbReference type="ARBA" id="ARBA00022833"/>
    </source>
</evidence>
<dbReference type="GO" id="GO:0000978">
    <property type="term" value="F:RNA polymerase II cis-regulatory region sequence-specific DNA binding"/>
    <property type="evidence" value="ECO:0007669"/>
    <property type="project" value="TreeGrafter"/>
</dbReference>
<evidence type="ECO:0000256" key="7">
    <source>
        <dbReference type="PROSITE-ProRule" id="PRU00042"/>
    </source>
</evidence>
<dbReference type="VEuPathDB" id="VectorBase:AEPI000374"/>
<reference evidence="9" key="2">
    <citation type="submission" date="2020-05" db="UniProtKB">
        <authorList>
            <consortium name="EnsemblMetazoa"/>
        </authorList>
    </citation>
    <scope>IDENTIFICATION</scope>
    <source>
        <strain evidence="9">Epiroticus2</strain>
    </source>
</reference>
<evidence type="ECO:0000256" key="4">
    <source>
        <dbReference type="ARBA" id="ARBA00022771"/>
    </source>
</evidence>
<dbReference type="PANTHER" id="PTHR23226">
    <property type="entry name" value="ZINC FINGER AND SCAN DOMAIN-CONTAINING"/>
    <property type="match status" value="1"/>
</dbReference>
<keyword evidence="6" id="KW-0539">Nucleus</keyword>
<dbReference type="AlphaFoldDB" id="A0A182P0E2"/>
<dbReference type="STRING" id="199890.A0A182P0E2"/>
<dbReference type="InterPro" id="IPR036236">
    <property type="entry name" value="Znf_C2H2_sf"/>
</dbReference>
<evidence type="ECO:0000259" key="8">
    <source>
        <dbReference type="PROSITE" id="PS50157"/>
    </source>
</evidence>
<evidence type="ECO:0000313" key="10">
    <source>
        <dbReference type="Proteomes" id="UP000075885"/>
    </source>
</evidence>
<dbReference type="PROSITE" id="PS00028">
    <property type="entry name" value="ZINC_FINGER_C2H2_1"/>
    <property type="match status" value="2"/>
</dbReference>
<name>A0A182P0E2_9DIPT</name>
<sequence>MSVVVMLENGSSPLASSYTVIARLYTSDFSVYPVRFWASTSGANQLSDLTECGGSSCRLRIRFPSPRKLVHTRKPPKIETHQRPIETAKEYVDSECEPNASLEETPDNDDYQAVEYLIEELKQNMFNASNKGRPKTLPYLFTAEEKKCCDCRAAFPTIEALLRHVIQQHSIRKTIHDPTRHVRCELCFKLFRSRASLYTHQSAPYKLHQYNCNTCGSCFLTPSRLAAHQIGHSTERSGAQRLAVAAAPLLPELPPMAQPEPHVSAPVGDVRLEALLLTATLAAAATPPSCCRYVCTSASLLGHSALIVLEPSVQLLSAC</sequence>
<dbReference type="EnsemblMetazoa" id="AEPI000374-RA">
    <property type="protein sequence ID" value="AEPI000374-PA"/>
    <property type="gene ID" value="AEPI000374"/>
</dbReference>
<keyword evidence="10" id="KW-1185">Reference proteome</keyword>
<dbReference type="PANTHER" id="PTHR23226:SF416">
    <property type="entry name" value="FI01424P"/>
    <property type="match status" value="1"/>
</dbReference>
<keyword evidence="3" id="KW-0677">Repeat</keyword>
<feature type="domain" description="C2H2-type" evidence="8">
    <location>
        <begin position="210"/>
        <end position="237"/>
    </location>
</feature>
<keyword evidence="5" id="KW-0862">Zinc</keyword>
<organism evidence="9 10">
    <name type="scientific">Anopheles epiroticus</name>
    <dbReference type="NCBI Taxonomy" id="199890"/>
    <lineage>
        <taxon>Eukaryota</taxon>
        <taxon>Metazoa</taxon>
        <taxon>Ecdysozoa</taxon>
        <taxon>Arthropoda</taxon>
        <taxon>Hexapoda</taxon>
        <taxon>Insecta</taxon>
        <taxon>Pterygota</taxon>
        <taxon>Neoptera</taxon>
        <taxon>Endopterygota</taxon>
        <taxon>Diptera</taxon>
        <taxon>Nematocera</taxon>
        <taxon>Culicoidea</taxon>
        <taxon>Culicidae</taxon>
        <taxon>Anophelinae</taxon>
        <taxon>Anopheles</taxon>
    </lineage>
</organism>
<evidence type="ECO:0000256" key="2">
    <source>
        <dbReference type="ARBA" id="ARBA00022723"/>
    </source>
</evidence>
<proteinExistence type="predicted"/>
<evidence type="ECO:0000256" key="6">
    <source>
        <dbReference type="ARBA" id="ARBA00023242"/>
    </source>
</evidence>
<accession>A0A182P0E2</accession>
<reference evidence="10" key="1">
    <citation type="submission" date="2013-03" db="EMBL/GenBank/DDBJ databases">
        <title>The Genome Sequence of Anopheles epiroticus epiroticus2.</title>
        <authorList>
            <consortium name="The Broad Institute Genomics Platform"/>
            <person name="Neafsey D.E."/>
            <person name="Howell P."/>
            <person name="Walker B."/>
            <person name="Young S.K."/>
            <person name="Zeng Q."/>
            <person name="Gargeya S."/>
            <person name="Fitzgerald M."/>
            <person name="Haas B."/>
            <person name="Abouelleil A."/>
            <person name="Allen A.W."/>
            <person name="Alvarado L."/>
            <person name="Arachchi H.M."/>
            <person name="Berlin A.M."/>
            <person name="Chapman S.B."/>
            <person name="Gainer-Dewar J."/>
            <person name="Goldberg J."/>
            <person name="Griggs A."/>
            <person name="Gujja S."/>
            <person name="Hansen M."/>
            <person name="Howarth C."/>
            <person name="Imamovic A."/>
            <person name="Ireland A."/>
            <person name="Larimer J."/>
            <person name="McCowan C."/>
            <person name="Murphy C."/>
            <person name="Pearson M."/>
            <person name="Poon T.W."/>
            <person name="Priest M."/>
            <person name="Roberts A."/>
            <person name="Saif S."/>
            <person name="Shea T."/>
            <person name="Sisk P."/>
            <person name="Sykes S."/>
            <person name="Wortman J."/>
            <person name="Nusbaum C."/>
            <person name="Birren B."/>
        </authorList>
    </citation>
    <scope>NUCLEOTIDE SEQUENCE [LARGE SCALE GENOMIC DNA]</scope>
    <source>
        <strain evidence="10">Epiroticus2</strain>
    </source>
</reference>
<evidence type="ECO:0000256" key="3">
    <source>
        <dbReference type="ARBA" id="ARBA00022737"/>
    </source>
</evidence>
<dbReference type="SMART" id="SM00355">
    <property type="entry name" value="ZnF_C2H2"/>
    <property type="match status" value="3"/>
</dbReference>
<keyword evidence="2" id="KW-0479">Metal-binding</keyword>
<dbReference type="GO" id="GO:0008270">
    <property type="term" value="F:zinc ion binding"/>
    <property type="evidence" value="ECO:0007669"/>
    <property type="project" value="UniProtKB-KW"/>
</dbReference>
<comment type="subcellular location">
    <subcellularLocation>
        <location evidence="1">Nucleus</location>
    </subcellularLocation>
</comment>
<dbReference type="Proteomes" id="UP000075885">
    <property type="component" value="Unassembled WGS sequence"/>
</dbReference>
<dbReference type="SUPFAM" id="SSF57667">
    <property type="entry name" value="beta-beta-alpha zinc fingers"/>
    <property type="match status" value="1"/>
</dbReference>
<dbReference type="Gene3D" id="3.30.160.60">
    <property type="entry name" value="Classic Zinc Finger"/>
    <property type="match status" value="1"/>
</dbReference>
<keyword evidence="4 7" id="KW-0863">Zinc-finger</keyword>
<dbReference type="PROSITE" id="PS50157">
    <property type="entry name" value="ZINC_FINGER_C2H2_2"/>
    <property type="match status" value="1"/>
</dbReference>
<dbReference type="GO" id="GO:0000981">
    <property type="term" value="F:DNA-binding transcription factor activity, RNA polymerase II-specific"/>
    <property type="evidence" value="ECO:0007669"/>
    <property type="project" value="TreeGrafter"/>
</dbReference>